<dbReference type="SUPFAM" id="SSF54637">
    <property type="entry name" value="Thioesterase/thiol ester dehydrase-isomerase"/>
    <property type="match status" value="1"/>
</dbReference>
<proteinExistence type="inferred from homology"/>
<comment type="similarity">
    <text evidence="1">Belongs to the 4-hydroxybenzoyl-CoA thioesterase family.</text>
</comment>
<dbReference type="CDD" id="cd00586">
    <property type="entry name" value="4HBT"/>
    <property type="match status" value="1"/>
</dbReference>
<keyword evidence="5" id="KW-1185">Reference proteome</keyword>
<dbReference type="InterPro" id="IPR029069">
    <property type="entry name" value="HotDog_dom_sf"/>
</dbReference>
<evidence type="ECO:0000256" key="2">
    <source>
        <dbReference type="ARBA" id="ARBA00022801"/>
    </source>
</evidence>
<gene>
    <name evidence="4" type="ORF">MoryE10_18260</name>
</gene>
<evidence type="ECO:0000256" key="1">
    <source>
        <dbReference type="ARBA" id="ARBA00005953"/>
    </source>
</evidence>
<dbReference type="Pfam" id="PF03061">
    <property type="entry name" value="4HBT"/>
    <property type="match status" value="1"/>
</dbReference>
<organism evidence="4 5">
    <name type="scientific">Methylogaea oryzae</name>
    <dbReference type="NCBI Taxonomy" id="1295382"/>
    <lineage>
        <taxon>Bacteria</taxon>
        <taxon>Pseudomonadati</taxon>
        <taxon>Pseudomonadota</taxon>
        <taxon>Gammaproteobacteria</taxon>
        <taxon>Methylococcales</taxon>
        <taxon>Methylococcaceae</taxon>
        <taxon>Methylogaea</taxon>
    </lineage>
</organism>
<dbReference type="PANTHER" id="PTHR31793">
    <property type="entry name" value="4-HYDROXYBENZOYL-COA THIOESTERASE FAMILY MEMBER"/>
    <property type="match status" value="1"/>
</dbReference>
<dbReference type="RefSeq" id="WP_054773264.1">
    <property type="nucleotide sequence ID" value="NZ_AP019782.1"/>
</dbReference>
<dbReference type="InterPro" id="IPR008272">
    <property type="entry name" value="HB-CoA_thioesterase_AS"/>
</dbReference>
<dbReference type="AlphaFoldDB" id="A0A8D5AMM0"/>
<protein>
    <submittedName>
        <fullName evidence="4">Tol-pal system-associated acyl-CoA thioesterase</fullName>
    </submittedName>
</protein>
<dbReference type="PROSITE" id="PS01328">
    <property type="entry name" value="4HBCOA_THIOESTERASE"/>
    <property type="match status" value="1"/>
</dbReference>
<feature type="domain" description="Thioesterase" evidence="3">
    <location>
        <begin position="20"/>
        <end position="102"/>
    </location>
</feature>
<dbReference type="InterPro" id="IPR006684">
    <property type="entry name" value="YbgC/YbaW"/>
</dbReference>
<dbReference type="NCBIfam" id="TIGR00051">
    <property type="entry name" value="YbgC/FadM family acyl-CoA thioesterase"/>
    <property type="match status" value="1"/>
</dbReference>
<evidence type="ECO:0000259" key="3">
    <source>
        <dbReference type="Pfam" id="PF03061"/>
    </source>
</evidence>
<evidence type="ECO:0000313" key="5">
    <source>
        <dbReference type="Proteomes" id="UP000824988"/>
    </source>
</evidence>
<reference evidence="4" key="1">
    <citation type="submission" date="2019-06" db="EMBL/GenBank/DDBJ databases">
        <title>Complete genome sequence of Methylogaea oryzae strain JCM16910.</title>
        <authorList>
            <person name="Asakawa S."/>
        </authorList>
    </citation>
    <scope>NUCLEOTIDE SEQUENCE</scope>
    <source>
        <strain evidence="4">E10</strain>
    </source>
</reference>
<dbReference type="NCBIfam" id="TIGR02799">
    <property type="entry name" value="thio_ybgC"/>
    <property type="match status" value="1"/>
</dbReference>
<dbReference type="PIRSF" id="PIRSF003230">
    <property type="entry name" value="YbgC"/>
    <property type="match status" value="1"/>
</dbReference>
<keyword evidence="2" id="KW-0378">Hydrolase</keyword>
<dbReference type="Gene3D" id="3.10.129.10">
    <property type="entry name" value="Hotdog Thioesterase"/>
    <property type="match status" value="1"/>
</dbReference>
<accession>A0A8D5AMM0</accession>
<dbReference type="InterPro" id="IPR014166">
    <property type="entry name" value="Tol-Pal_acyl-CoA_thioesterase"/>
</dbReference>
<dbReference type="InterPro" id="IPR050563">
    <property type="entry name" value="4-hydroxybenzoyl-CoA_TE"/>
</dbReference>
<dbReference type="GO" id="GO:0047617">
    <property type="term" value="F:fatty acyl-CoA hydrolase activity"/>
    <property type="evidence" value="ECO:0007669"/>
    <property type="project" value="TreeGrafter"/>
</dbReference>
<evidence type="ECO:0000313" key="4">
    <source>
        <dbReference type="EMBL" id="BBL71220.1"/>
    </source>
</evidence>
<dbReference type="InterPro" id="IPR006683">
    <property type="entry name" value="Thioestr_dom"/>
</dbReference>
<dbReference type="PANTHER" id="PTHR31793:SF37">
    <property type="entry name" value="ACYL-COA THIOESTER HYDROLASE YBGC"/>
    <property type="match status" value="1"/>
</dbReference>
<dbReference type="FunFam" id="3.10.129.10:FF:000004">
    <property type="entry name" value="Tol-pal system-associated acyl-CoA thioesterase"/>
    <property type="match status" value="1"/>
</dbReference>
<dbReference type="EMBL" id="AP019782">
    <property type="protein sequence ID" value="BBL71220.1"/>
    <property type="molecule type" value="Genomic_DNA"/>
</dbReference>
<name>A0A8D5AMM0_9GAMM</name>
<dbReference type="Proteomes" id="UP000824988">
    <property type="component" value="Chromosome"/>
</dbReference>
<dbReference type="KEGG" id="moz:MoryE10_18260"/>
<sequence>MKADTFRWPVRVYYEDTDAGGVVYHGAYVRFFERARTERLRAMGFEQDELRTREGIVFAVKSMNLDFIKPARFNDLLWVDARLVEAKRASLVFEQEIRRQADAGELLCKTQVRVACLEADAFKATAIPDYLLQRIKDEF</sequence>